<reference evidence="3" key="1">
    <citation type="journal article" date="2014" name="Front. Microbiol.">
        <title>High frequency of phylogenetically diverse reductive dehalogenase-homologous genes in deep subseafloor sedimentary metagenomes.</title>
        <authorList>
            <person name="Kawai M."/>
            <person name="Futagami T."/>
            <person name="Toyoda A."/>
            <person name="Takaki Y."/>
            <person name="Nishi S."/>
            <person name="Hori S."/>
            <person name="Arai W."/>
            <person name="Tsubouchi T."/>
            <person name="Morono Y."/>
            <person name="Uchiyama I."/>
            <person name="Ito T."/>
            <person name="Fujiyama A."/>
            <person name="Inagaki F."/>
            <person name="Takami H."/>
        </authorList>
    </citation>
    <scope>NUCLEOTIDE SEQUENCE</scope>
    <source>
        <strain evidence="3">Expedition CK06-06</strain>
    </source>
</reference>
<evidence type="ECO:0000313" key="3">
    <source>
        <dbReference type="EMBL" id="GAF84324.1"/>
    </source>
</evidence>
<accession>X0STJ9</accession>
<dbReference type="PANTHER" id="PTHR19879:SF9">
    <property type="entry name" value="TRANSCRIPTION INITIATION FACTOR TFIID SUBUNIT 5"/>
    <property type="match status" value="1"/>
</dbReference>
<dbReference type="PANTHER" id="PTHR19879">
    <property type="entry name" value="TRANSCRIPTION INITIATION FACTOR TFIID"/>
    <property type="match status" value="1"/>
</dbReference>
<dbReference type="PRINTS" id="PR00320">
    <property type="entry name" value="GPROTEINBRPT"/>
</dbReference>
<name>X0STJ9_9ZZZZ</name>
<dbReference type="CDD" id="cd00200">
    <property type="entry name" value="WD40"/>
    <property type="match status" value="1"/>
</dbReference>
<gene>
    <name evidence="3" type="ORF">S01H1_04428</name>
</gene>
<dbReference type="PROSITE" id="PS50294">
    <property type="entry name" value="WD_REPEATS_REGION"/>
    <property type="match status" value="4"/>
</dbReference>
<dbReference type="SUPFAM" id="SSF50978">
    <property type="entry name" value="WD40 repeat-like"/>
    <property type="match status" value="1"/>
</dbReference>
<dbReference type="Pfam" id="PF00400">
    <property type="entry name" value="WD40"/>
    <property type="match status" value="4"/>
</dbReference>
<dbReference type="Gene3D" id="2.130.10.10">
    <property type="entry name" value="YVTN repeat-like/Quinoprotein amine dehydrogenase"/>
    <property type="match status" value="2"/>
</dbReference>
<dbReference type="InterPro" id="IPR036322">
    <property type="entry name" value="WD40_repeat_dom_sf"/>
</dbReference>
<dbReference type="InterPro" id="IPR015943">
    <property type="entry name" value="WD40/YVTN_repeat-like_dom_sf"/>
</dbReference>
<protein>
    <submittedName>
        <fullName evidence="3">Uncharacterized protein</fullName>
    </submittedName>
</protein>
<keyword evidence="2" id="KW-0677">Repeat</keyword>
<organism evidence="3">
    <name type="scientific">marine sediment metagenome</name>
    <dbReference type="NCBI Taxonomy" id="412755"/>
    <lineage>
        <taxon>unclassified sequences</taxon>
        <taxon>metagenomes</taxon>
        <taxon>ecological metagenomes</taxon>
    </lineage>
</organism>
<dbReference type="PROSITE" id="PS00678">
    <property type="entry name" value="WD_REPEATS_1"/>
    <property type="match status" value="2"/>
</dbReference>
<dbReference type="SMART" id="SM00320">
    <property type="entry name" value="WD40"/>
    <property type="match status" value="5"/>
</dbReference>
<evidence type="ECO:0000256" key="1">
    <source>
        <dbReference type="ARBA" id="ARBA00022574"/>
    </source>
</evidence>
<keyword evidence="1" id="KW-0853">WD repeat</keyword>
<evidence type="ECO:0000256" key="2">
    <source>
        <dbReference type="ARBA" id="ARBA00022737"/>
    </source>
</evidence>
<comment type="caution">
    <text evidence="3">The sequence shown here is derived from an EMBL/GenBank/DDBJ whole genome shotgun (WGS) entry which is preliminary data.</text>
</comment>
<dbReference type="AlphaFoldDB" id="X0STJ9"/>
<dbReference type="InterPro" id="IPR020472">
    <property type="entry name" value="WD40_PAC1"/>
</dbReference>
<dbReference type="InterPro" id="IPR001680">
    <property type="entry name" value="WD40_rpt"/>
</dbReference>
<dbReference type="PROSITE" id="PS50082">
    <property type="entry name" value="WD_REPEATS_2"/>
    <property type="match status" value="4"/>
</dbReference>
<sequence>MEYSPDGSLIASGSEDASVRIWDSSDGSLVHELIGHKEIVNDLSFSPDGTILASASNDGSVRFWDVDDGNLIRSIDPLIDRVYNVEFSPDGNLIAIGGNKCFIELRHVKSGIFRRSLPQPKCVERSQGMVSTWGIDFTSDGEEIITGEGRQGSGGSIQRWEVEEYTPPSLLEGYQVRVRYLDISPDDTTLTVAFIGSSVFWLMDAENGSLLETFTGHIYRVNSVVFSPDGKMIASGSRDKTIGLWNLDGTLIHSLETHADAINSIAFSPNGSVLASASDDKTIILWGVILDTN</sequence>
<dbReference type="InterPro" id="IPR019775">
    <property type="entry name" value="WD40_repeat_CS"/>
</dbReference>
<dbReference type="EMBL" id="BARS01002337">
    <property type="protein sequence ID" value="GAF84324.1"/>
    <property type="molecule type" value="Genomic_DNA"/>
</dbReference>
<proteinExistence type="predicted"/>